<dbReference type="NCBIfam" id="NF002937">
    <property type="entry name" value="PRK03584.1"/>
    <property type="match status" value="1"/>
</dbReference>
<keyword evidence="3" id="KW-0547">Nucleotide-binding</keyword>
<dbReference type="PROSITE" id="PS00455">
    <property type="entry name" value="AMP_BINDING"/>
    <property type="match status" value="1"/>
</dbReference>
<dbReference type="PANTHER" id="PTHR42921:SF1">
    <property type="entry name" value="ACETOACETYL-COA SYNTHETASE"/>
    <property type="match status" value="1"/>
</dbReference>
<evidence type="ECO:0000256" key="5">
    <source>
        <dbReference type="SAM" id="MobiDB-lite"/>
    </source>
</evidence>
<feature type="domain" description="AMP-dependent synthetase/ligase" evidence="6">
    <location>
        <begin position="114"/>
        <end position="518"/>
    </location>
</feature>
<dbReference type="Gene3D" id="3.40.50.12780">
    <property type="entry name" value="N-terminal domain of ligase-like"/>
    <property type="match status" value="1"/>
</dbReference>
<proteinExistence type="inferred from homology"/>
<evidence type="ECO:0000259" key="7">
    <source>
        <dbReference type="Pfam" id="PF16177"/>
    </source>
</evidence>
<dbReference type="InterPro" id="IPR032387">
    <property type="entry name" value="ACAS_N"/>
</dbReference>
<dbReference type="NCBIfam" id="TIGR01217">
    <property type="entry name" value="ac_ac_CoA_syn"/>
    <property type="match status" value="1"/>
</dbReference>
<dbReference type="SUPFAM" id="SSF56801">
    <property type="entry name" value="Acetyl-CoA synthetase-like"/>
    <property type="match status" value="1"/>
</dbReference>
<accession>A0A127ZJ28</accession>
<feature type="region of interest" description="Disordered" evidence="5">
    <location>
        <begin position="105"/>
        <end position="124"/>
    </location>
</feature>
<dbReference type="GO" id="GO:0006629">
    <property type="term" value="P:lipid metabolic process"/>
    <property type="evidence" value="ECO:0007669"/>
    <property type="project" value="InterPro"/>
</dbReference>
<dbReference type="InterPro" id="IPR020845">
    <property type="entry name" value="AMP-binding_CS"/>
</dbReference>
<feature type="domain" description="Acetyl-coenzyme A synthetase N-terminal" evidence="7">
    <location>
        <begin position="41"/>
        <end position="98"/>
    </location>
</feature>
<dbReference type="GO" id="GO:0030729">
    <property type="term" value="F:acetoacetate-CoA ligase activity"/>
    <property type="evidence" value="ECO:0007669"/>
    <property type="project" value="InterPro"/>
</dbReference>
<dbReference type="OrthoDB" id="10253869at2759"/>
<dbReference type="AlphaFoldDB" id="A0A127ZJ28"/>
<dbReference type="InterPro" id="IPR000873">
    <property type="entry name" value="AMP-dep_synth/lig_dom"/>
</dbReference>
<evidence type="ECO:0000256" key="2">
    <source>
        <dbReference type="ARBA" id="ARBA00022598"/>
    </source>
</evidence>
<evidence type="ECO:0000256" key="3">
    <source>
        <dbReference type="ARBA" id="ARBA00022741"/>
    </source>
</evidence>
<dbReference type="PANTHER" id="PTHR42921">
    <property type="entry name" value="ACETOACETYL-COA SYNTHETASE"/>
    <property type="match status" value="1"/>
</dbReference>
<dbReference type="InterPro" id="IPR042099">
    <property type="entry name" value="ANL_N_sf"/>
</dbReference>
<evidence type="ECO:0000313" key="8">
    <source>
        <dbReference type="EMBL" id="CDU25657.1"/>
    </source>
</evidence>
<sequence length="713" mass="78018">MDNGSSIQGKLVWSPHNVSTTSMDAFRRTVNARFALKLEKYDQLWRWSCDHLNDFWSTVWDETGVVSSVKATCAIADDATIYPPPRWFQGARLNFAENLLRRGAPSKGDSEAAERTAVIQSTEVDTSTGELEEKSVSYRELYRLTAQTAAAMRKRGVKVNDTVASYSANNIENLVAFLAASSIGAVWTSAAADFGPEGVLERLRTVRPKILLSVNAVRYNGKVHDHLQKLQSVVDGLEADRKDDEQALQGVIVIPYVRFHPLPEGLKQHTGDANGSSATLWTSWDHFVAEGQAAADRTIQFEQLDFNHPLWILFSSGTTGKPKAIAHRAGGMLLQLSKEHLIHGGLTPTDVFFQHTTTGWMMWNFLIAGLVTGCTIVLYDGSPLKPASVLWDLAQKHGVTTFGTSAAYLGALEKSGYNVRSNHPGLKVRQMLSTGSPLRAELYPFIHNTIGADILIGSITGGTDLCSLFAGHNVALPVRAGEIQARNLGMDVAVYDSDSCKEVTTANTVGDLVCKKPFPAQPLGFWQQPESKYFESYYSQVPGVWYHGDFVQLSPHGGVVMLGRSDGLLNPGGIRFGSSEIYELLESLENPLQSSILDSLVVALKSPTGDDEVVCLFIVLSPSIRVDLETVRKTLTSLIRTKRSARHVPKFIQPVTDIPKTLNGKKVEVPVKKIINGAGLDAINKATLLNPDSLPQFVTLGDRLRSQLQCSKC</sequence>
<dbReference type="InterPro" id="IPR045851">
    <property type="entry name" value="AMP-bd_C_sf"/>
</dbReference>
<reference evidence="8" key="1">
    <citation type="submission" date="2014-06" db="EMBL/GenBank/DDBJ databases">
        <authorList>
            <person name="Ju J."/>
            <person name="Zhang J."/>
        </authorList>
    </citation>
    <scope>NUCLEOTIDE SEQUENCE</scope>
    <source>
        <strain evidence="8">SscI8</strain>
    </source>
</reference>
<dbReference type="EMBL" id="LK056691">
    <property type="protein sequence ID" value="CDU25657.1"/>
    <property type="molecule type" value="Genomic_DNA"/>
</dbReference>
<evidence type="ECO:0000256" key="1">
    <source>
        <dbReference type="ARBA" id="ARBA00006432"/>
    </source>
</evidence>
<dbReference type="GO" id="GO:0005524">
    <property type="term" value="F:ATP binding"/>
    <property type="evidence" value="ECO:0007669"/>
    <property type="project" value="UniProtKB-KW"/>
</dbReference>
<evidence type="ECO:0000256" key="4">
    <source>
        <dbReference type="ARBA" id="ARBA00022840"/>
    </source>
</evidence>
<dbReference type="Pfam" id="PF16177">
    <property type="entry name" value="ACAS_N"/>
    <property type="match status" value="1"/>
</dbReference>
<comment type="similarity">
    <text evidence="1">Belongs to the ATP-dependent AMP-binding enzyme family.</text>
</comment>
<organism evidence="8">
    <name type="scientific">Sporisorium scitamineum</name>
    <dbReference type="NCBI Taxonomy" id="49012"/>
    <lineage>
        <taxon>Eukaryota</taxon>
        <taxon>Fungi</taxon>
        <taxon>Dikarya</taxon>
        <taxon>Basidiomycota</taxon>
        <taxon>Ustilaginomycotina</taxon>
        <taxon>Ustilaginomycetes</taxon>
        <taxon>Ustilaginales</taxon>
        <taxon>Ustilaginaceae</taxon>
        <taxon>Sporisorium</taxon>
    </lineage>
</organism>
<gene>
    <name evidence="8" type="ORF">SPSC_05828</name>
</gene>
<dbReference type="InterPro" id="IPR005914">
    <property type="entry name" value="Acac_CoA_synth"/>
</dbReference>
<keyword evidence="4" id="KW-0067">ATP-binding</keyword>
<name>A0A127ZJ28_9BASI</name>
<keyword evidence="2" id="KW-0436">Ligase</keyword>
<protein>
    <submittedName>
        <fullName evidence="8">Probable Acetoacetyl-CoA synthetase</fullName>
    </submittedName>
</protein>
<evidence type="ECO:0000259" key="6">
    <source>
        <dbReference type="Pfam" id="PF00501"/>
    </source>
</evidence>
<dbReference type="Gene3D" id="3.30.300.30">
    <property type="match status" value="1"/>
</dbReference>
<dbReference type="Pfam" id="PF00501">
    <property type="entry name" value="AMP-binding"/>
    <property type="match status" value="1"/>
</dbReference>